<dbReference type="PIRSF" id="PIRSF000239">
    <property type="entry name" value="AHPC"/>
    <property type="match status" value="1"/>
</dbReference>
<dbReference type="PANTHER" id="PTHR42801:SF4">
    <property type="entry name" value="AHPC_TSA FAMILY PROTEIN"/>
    <property type="match status" value="1"/>
</dbReference>
<keyword evidence="7" id="KW-1015">Disulfide bond</keyword>
<feature type="active site" description="Cysteine sulfenic acid (-SOH) intermediate; for peroxidase activity" evidence="13">
    <location>
        <position position="46"/>
    </location>
</feature>
<comment type="catalytic activity">
    <reaction evidence="12">
        <text>a hydroperoxide + [thioredoxin]-dithiol = an alcohol + [thioredoxin]-disulfide + H2O</text>
        <dbReference type="Rhea" id="RHEA:62620"/>
        <dbReference type="Rhea" id="RHEA-COMP:10698"/>
        <dbReference type="Rhea" id="RHEA-COMP:10700"/>
        <dbReference type="ChEBI" id="CHEBI:15377"/>
        <dbReference type="ChEBI" id="CHEBI:29950"/>
        <dbReference type="ChEBI" id="CHEBI:30879"/>
        <dbReference type="ChEBI" id="CHEBI:35924"/>
        <dbReference type="ChEBI" id="CHEBI:50058"/>
        <dbReference type="EC" id="1.11.1.24"/>
    </reaction>
</comment>
<evidence type="ECO:0000256" key="9">
    <source>
        <dbReference type="ARBA" id="ARBA00032824"/>
    </source>
</evidence>
<evidence type="ECO:0000256" key="5">
    <source>
        <dbReference type="ARBA" id="ARBA00022862"/>
    </source>
</evidence>
<keyword evidence="6" id="KW-0560">Oxidoreductase</keyword>
<evidence type="ECO:0000256" key="4">
    <source>
        <dbReference type="ARBA" id="ARBA00022559"/>
    </source>
</evidence>
<proteinExistence type="inferred from homology"/>
<organism evidence="15 16">
    <name type="scientific">Paenibacillus graminis</name>
    <dbReference type="NCBI Taxonomy" id="189425"/>
    <lineage>
        <taxon>Bacteria</taxon>
        <taxon>Bacillati</taxon>
        <taxon>Bacillota</taxon>
        <taxon>Bacilli</taxon>
        <taxon>Bacillales</taxon>
        <taxon>Paenibacillaceae</taxon>
        <taxon>Paenibacillus</taxon>
    </lineage>
</organism>
<dbReference type="Pfam" id="PF00578">
    <property type="entry name" value="AhpC-TSA"/>
    <property type="match status" value="1"/>
</dbReference>
<dbReference type="PROSITE" id="PS51352">
    <property type="entry name" value="THIOREDOXIN_2"/>
    <property type="match status" value="1"/>
</dbReference>
<evidence type="ECO:0000313" key="15">
    <source>
        <dbReference type="EMBL" id="AIQ66826.1"/>
    </source>
</evidence>
<sequence>MNEIKIGQEVPDFTLPASTGQDISLSDYRGRKVVLYFYPKNMTPACTQEACEFRDAADPIARGNAVVLGISPDSLSSHAKFIEKNSLPFPLLSDEEHSVSGLFGVWQLKKLYGKEFMGIVRSTFLIDEQGILVKEWRKVRVKGHVEALLGEIMNK</sequence>
<name>A0A089LZ70_9BACL</name>
<protein>
    <recommendedName>
        <fullName evidence="3">thioredoxin-dependent peroxiredoxin</fullName>
        <ecNumber evidence="3">1.11.1.24</ecNumber>
    </recommendedName>
    <alternativeName>
        <fullName evidence="11">Bacterioferritin comigratory protein</fullName>
    </alternativeName>
    <alternativeName>
        <fullName evidence="9">Thioredoxin peroxidase</fullName>
    </alternativeName>
</protein>
<keyword evidence="16" id="KW-1185">Reference proteome</keyword>
<comment type="subunit">
    <text evidence="2">Monomer.</text>
</comment>
<keyword evidence="5" id="KW-0049">Antioxidant</keyword>
<dbReference type="GO" id="GO:0034599">
    <property type="term" value="P:cellular response to oxidative stress"/>
    <property type="evidence" value="ECO:0007669"/>
    <property type="project" value="TreeGrafter"/>
</dbReference>
<dbReference type="SUPFAM" id="SSF52833">
    <property type="entry name" value="Thioredoxin-like"/>
    <property type="match status" value="1"/>
</dbReference>
<evidence type="ECO:0000256" key="7">
    <source>
        <dbReference type="ARBA" id="ARBA00023157"/>
    </source>
</evidence>
<keyword evidence="4" id="KW-0575">Peroxidase</keyword>
<dbReference type="FunFam" id="3.40.30.10:FF:000007">
    <property type="entry name" value="Thioredoxin-dependent thiol peroxidase"/>
    <property type="match status" value="1"/>
</dbReference>
<dbReference type="Proteomes" id="UP000029500">
    <property type="component" value="Chromosome"/>
</dbReference>
<dbReference type="HOGENOM" id="CLU_042529_14_1_9"/>
<dbReference type="GO" id="GO:0005737">
    <property type="term" value="C:cytoplasm"/>
    <property type="evidence" value="ECO:0007669"/>
    <property type="project" value="TreeGrafter"/>
</dbReference>
<dbReference type="InterPro" id="IPR013766">
    <property type="entry name" value="Thioredoxin_domain"/>
</dbReference>
<evidence type="ECO:0000256" key="8">
    <source>
        <dbReference type="ARBA" id="ARBA00023284"/>
    </source>
</evidence>
<dbReference type="EMBL" id="CP009287">
    <property type="protein sequence ID" value="AIQ66826.1"/>
    <property type="molecule type" value="Genomic_DNA"/>
</dbReference>
<dbReference type="EC" id="1.11.1.24" evidence="3"/>
<dbReference type="eggNOG" id="COG1225">
    <property type="taxonomic scope" value="Bacteria"/>
</dbReference>
<keyword evidence="8" id="KW-0676">Redox-active center</keyword>
<evidence type="ECO:0000259" key="14">
    <source>
        <dbReference type="PROSITE" id="PS51352"/>
    </source>
</evidence>
<evidence type="ECO:0000256" key="11">
    <source>
        <dbReference type="ARBA" id="ARBA00041373"/>
    </source>
</evidence>
<gene>
    <name evidence="15" type="ORF">PGRAT_03550</name>
</gene>
<dbReference type="AlphaFoldDB" id="A0A089LZ70"/>
<dbReference type="Gene3D" id="3.40.30.10">
    <property type="entry name" value="Glutaredoxin"/>
    <property type="match status" value="1"/>
</dbReference>
<evidence type="ECO:0000256" key="6">
    <source>
        <dbReference type="ARBA" id="ARBA00023002"/>
    </source>
</evidence>
<dbReference type="PANTHER" id="PTHR42801">
    <property type="entry name" value="THIOREDOXIN-DEPENDENT PEROXIDE REDUCTASE"/>
    <property type="match status" value="1"/>
</dbReference>
<dbReference type="GO" id="GO:0008379">
    <property type="term" value="F:thioredoxin peroxidase activity"/>
    <property type="evidence" value="ECO:0007669"/>
    <property type="project" value="TreeGrafter"/>
</dbReference>
<feature type="domain" description="Thioredoxin" evidence="14">
    <location>
        <begin position="4"/>
        <end position="155"/>
    </location>
</feature>
<dbReference type="NCBIfam" id="NF006960">
    <property type="entry name" value="PRK09437.1"/>
    <property type="match status" value="1"/>
</dbReference>
<dbReference type="OrthoDB" id="9812811at2"/>
<comment type="similarity">
    <text evidence="10">Belongs to the peroxiredoxin family. BCP/PrxQ subfamily.</text>
</comment>
<accession>A0A089LZ70</accession>
<dbReference type="InterPro" id="IPR000866">
    <property type="entry name" value="AhpC/TSA"/>
</dbReference>
<comment type="function">
    <text evidence="1">Thiol-specific peroxidase that catalyzes the reduction of hydrogen peroxide and organic hydroperoxides to water and alcohols, respectively. Plays a role in cell protection against oxidative stress by detoxifying peroxides and as sensor of hydrogen peroxide-mediated signaling events.</text>
</comment>
<dbReference type="InterPro" id="IPR024706">
    <property type="entry name" value="Peroxiredoxin_AhpC-typ"/>
</dbReference>
<evidence type="ECO:0000256" key="10">
    <source>
        <dbReference type="ARBA" id="ARBA00038489"/>
    </source>
</evidence>
<dbReference type="InterPro" id="IPR050924">
    <property type="entry name" value="Peroxiredoxin_BCP/PrxQ"/>
</dbReference>
<dbReference type="CDD" id="cd03017">
    <property type="entry name" value="PRX_BCP"/>
    <property type="match status" value="1"/>
</dbReference>
<evidence type="ECO:0000256" key="3">
    <source>
        <dbReference type="ARBA" id="ARBA00013017"/>
    </source>
</evidence>
<evidence type="ECO:0000256" key="2">
    <source>
        <dbReference type="ARBA" id="ARBA00011245"/>
    </source>
</evidence>
<evidence type="ECO:0000256" key="1">
    <source>
        <dbReference type="ARBA" id="ARBA00003330"/>
    </source>
</evidence>
<evidence type="ECO:0000256" key="13">
    <source>
        <dbReference type="PIRSR" id="PIRSR000239-1"/>
    </source>
</evidence>
<evidence type="ECO:0000313" key="16">
    <source>
        <dbReference type="Proteomes" id="UP000029500"/>
    </source>
</evidence>
<dbReference type="RefSeq" id="WP_025707966.1">
    <property type="nucleotide sequence ID" value="NZ_CP009287.1"/>
</dbReference>
<dbReference type="KEGG" id="pgm:PGRAT_03550"/>
<reference evidence="15 16" key="1">
    <citation type="submission" date="2014-08" db="EMBL/GenBank/DDBJ databases">
        <title>Comparative genomics of the Paenibacillus odorifer group.</title>
        <authorList>
            <person name="den Bakker H.C."/>
            <person name="Tsai Y.-C."/>
            <person name="Martin N."/>
            <person name="Korlach J."/>
            <person name="Wiedmann M."/>
        </authorList>
    </citation>
    <scope>NUCLEOTIDE SEQUENCE [LARGE SCALE GENOMIC DNA]</scope>
    <source>
        <strain evidence="15 16">DSM 15220</strain>
    </source>
</reference>
<evidence type="ECO:0000256" key="12">
    <source>
        <dbReference type="ARBA" id="ARBA00049091"/>
    </source>
</evidence>
<dbReference type="GO" id="GO:0045454">
    <property type="term" value="P:cell redox homeostasis"/>
    <property type="evidence" value="ECO:0007669"/>
    <property type="project" value="TreeGrafter"/>
</dbReference>
<dbReference type="STRING" id="189425.PGRAT_03550"/>
<dbReference type="InterPro" id="IPR036249">
    <property type="entry name" value="Thioredoxin-like_sf"/>
</dbReference>